<keyword evidence="7" id="KW-1133">Transmembrane helix</keyword>
<dbReference type="Gene3D" id="3.90.550.50">
    <property type="match status" value="1"/>
</dbReference>
<keyword evidence="3" id="KW-0328">Glycosyltransferase</keyword>
<sequence>MGTLLRYMFLLLALTCLILILAAFLLISFQRPVVYQVRFIDDNTAERERLGPLQNDVNKVDVIRPVFVDADLISDDVIKSKQKNSAYDALKYLLKSLSSNSSDGFDGSQQFSVSINANKISIKDPTIKNKLFENGAEIDLQPNNVAGEKSSEKYNLPQENFINSQNDSIADKLSINEILITIKTTQIFHKTRLKLIAQTWYSKASNQTLFFSDAPLISGDPVFAAKGSVVALSKRLRVTDCPASHQRQALCCKMAWELDAFLESSAKWWCHFDDDNYVNVKGLVEALSGYDHRQHWYLGRPSIRTPLQILNRDDVTSHVVFWFATGGAGFCISRALGLLMMPVAGGGKLVSIGDRIRLPDDVTIGYVIEHLLKQKLTVVDLFHSHLENMQLLDPSTLSKQISLSYSAGENDVPDSLLSVPGLPTSIDPTRMLSLHCLLYPHDASFCPHDKPAL</sequence>
<evidence type="ECO:0000256" key="7">
    <source>
        <dbReference type="ARBA" id="ARBA00022989"/>
    </source>
</evidence>
<reference evidence="12" key="1">
    <citation type="submission" date="2025-08" db="UniProtKB">
        <authorList>
            <consortium name="RefSeq"/>
        </authorList>
    </citation>
    <scope>IDENTIFICATION</scope>
    <source>
        <tissue evidence="12">Whole organism</tissue>
    </source>
</reference>
<keyword evidence="8" id="KW-0472">Membrane</keyword>
<accession>A0A8B7NEH9</accession>
<evidence type="ECO:0000256" key="5">
    <source>
        <dbReference type="ARBA" id="ARBA00022692"/>
    </source>
</evidence>
<dbReference type="GO" id="GO:0012505">
    <property type="term" value="C:endomembrane system"/>
    <property type="evidence" value="ECO:0007669"/>
    <property type="project" value="UniProtKB-SubCell"/>
</dbReference>
<dbReference type="InterPro" id="IPR003378">
    <property type="entry name" value="Fringe-like_glycosylTrfase"/>
</dbReference>
<evidence type="ECO:0000259" key="10">
    <source>
        <dbReference type="Pfam" id="PF02434"/>
    </source>
</evidence>
<evidence type="ECO:0000256" key="8">
    <source>
        <dbReference type="ARBA" id="ARBA00023136"/>
    </source>
</evidence>
<evidence type="ECO:0000313" key="12">
    <source>
        <dbReference type="RefSeq" id="XP_018012014.1"/>
    </source>
</evidence>
<evidence type="ECO:0000313" key="11">
    <source>
        <dbReference type="Proteomes" id="UP000694843"/>
    </source>
</evidence>
<organism evidence="11 12">
    <name type="scientific">Hyalella azteca</name>
    <name type="common">Amphipod</name>
    <dbReference type="NCBI Taxonomy" id="294128"/>
    <lineage>
        <taxon>Eukaryota</taxon>
        <taxon>Metazoa</taxon>
        <taxon>Ecdysozoa</taxon>
        <taxon>Arthropoda</taxon>
        <taxon>Crustacea</taxon>
        <taxon>Multicrustacea</taxon>
        <taxon>Malacostraca</taxon>
        <taxon>Eumalacostraca</taxon>
        <taxon>Peracarida</taxon>
        <taxon>Amphipoda</taxon>
        <taxon>Senticaudata</taxon>
        <taxon>Talitrida</taxon>
        <taxon>Talitroidea</taxon>
        <taxon>Hyalellidae</taxon>
        <taxon>Hyalella</taxon>
    </lineage>
</organism>
<dbReference type="RefSeq" id="XP_018012014.1">
    <property type="nucleotide sequence ID" value="XM_018156525.2"/>
</dbReference>
<protein>
    <submittedName>
        <fullName evidence="12">Fringe glycosyltransferase</fullName>
    </submittedName>
</protein>
<dbReference type="GeneID" id="108669222"/>
<name>A0A8B7NEH9_HYAAZ</name>
<dbReference type="AlphaFoldDB" id="A0A8B7NEH9"/>
<comment type="similarity">
    <text evidence="2">Belongs to the glycosyltransferase 31 family.</text>
</comment>
<dbReference type="Pfam" id="PF02434">
    <property type="entry name" value="Fringe"/>
    <property type="match status" value="1"/>
</dbReference>
<dbReference type="GO" id="GO:0016020">
    <property type="term" value="C:membrane"/>
    <property type="evidence" value="ECO:0007669"/>
    <property type="project" value="UniProtKB-SubCell"/>
</dbReference>
<dbReference type="GO" id="GO:0016757">
    <property type="term" value="F:glycosyltransferase activity"/>
    <property type="evidence" value="ECO:0007669"/>
    <property type="project" value="UniProtKB-KW"/>
</dbReference>
<evidence type="ECO:0000256" key="2">
    <source>
        <dbReference type="ARBA" id="ARBA00008661"/>
    </source>
</evidence>
<evidence type="ECO:0000256" key="3">
    <source>
        <dbReference type="ARBA" id="ARBA00022676"/>
    </source>
</evidence>
<proteinExistence type="inferred from homology"/>
<evidence type="ECO:0000256" key="4">
    <source>
        <dbReference type="ARBA" id="ARBA00022679"/>
    </source>
</evidence>
<gene>
    <name evidence="12" type="primary">LOC108669222</name>
</gene>
<dbReference type="KEGG" id="hazt:108669222"/>
<keyword evidence="4" id="KW-0808">Transferase</keyword>
<dbReference type="OrthoDB" id="8959630at2759"/>
<dbReference type="Proteomes" id="UP000694843">
    <property type="component" value="Unplaced"/>
</dbReference>
<evidence type="ECO:0000256" key="9">
    <source>
        <dbReference type="ARBA" id="ARBA00037847"/>
    </source>
</evidence>
<feature type="domain" description="Fringe-like glycosyltransferase" evidence="10">
    <location>
        <begin position="172"/>
        <end position="430"/>
    </location>
</feature>
<dbReference type="PANTHER" id="PTHR10811">
    <property type="entry name" value="FRINGE-RELATED"/>
    <property type="match status" value="1"/>
</dbReference>
<comment type="subcellular location">
    <subcellularLocation>
        <location evidence="9">Endomembrane system</location>
        <topology evidence="9">Single-pass membrane protein</topology>
    </subcellularLocation>
    <subcellularLocation>
        <location evidence="1">Membrane</location>
        <topology evidence="1">Single-pass type II membrane protein</topology>
    </subcellularLocation>
</comment>
<keyword evidence="11" id="KW-1185">Reference proteome</keyword>
<evidence type="ECO:0000256" key="6">
    <source>
        <dbReference type="ARBA" id="ARBA00022968"/>
    </source>
</evidence>
<evidence type="ECO:0000256" key="1">
    <source>
        <dbReference type="ARBA" id="ARBA00004606"/>
    </source>
</evidence>
<keyword evidence="6" id="KW-0735">Signal-anchor</keyword>
<keyword evidence="5" id="KW-0812">Transmembrane</keyword>